<proteinExistence type="inferred from homology"/>
<evidence type="ECO:0000256" key="5">
    <source>
        <dbReference type="ARBA" id="ARBA00023002"/>
    </source>
</evidence>
<dbReference type="PANTHER" id="PTHR10681">
    <property type="entry name" value="THIOREDOXIN PEROXIDASE"/>
    <property type="match status" value="1"/>
</dbReference>
<name>A0A0F3IS10_9PROT</name>
<dbReference type="GO" id="GO:0006979">
    <property type="term" value="P:response to oxidative stress"/>
    <property type="evidence" value="ECO:0007669"/>
    <property type="project" value="TreeGrafter"/>
</dbReference>
<dbReference type="Proteomes" id="UP000033774">
    <property type="component" value="Unassembled WGS sequence"/>
</dbReference>
<evidence type="ECO:0000313" key="11">
    <source>
        <dbReference type="EMBL" id="KJV09535.1"/>
    </source>
</evidence>
<keyword evidence="5 8" id="KW-0560">Oxidoreductase</keyword>
<dbReference type="InterPro" id="IPR050217">
    <property type="entry name" value="Peroxiredoxin"/>
</dbReference>
<dbReference type="Pfam" id="PF10417">
    <property type="entry name" value="1-cysPrx_C"/>
    <property type="match status" value="1"/>
</dbReference>
<dbReference type="Pfam" id="PF00578">
    <property type="entry name" value="AhpC-TSA"/>
    <property type="match status" value="1"/>
</dbReference>
<dbReference type="InterPro" id="IPR013766">
    <property type="entry name" value="Thioredoxin_domain"/>
</dbReference>
<evidence type="ECO:0000256" key="9">
    <source>
        <dbReference type="PIRSR" id="PIRSR000239-1"/>
    </source>
</evidence>
<comment type="subcellular location">
    <subcellularLocation>
        <location evidence="8">Cytoplasm</location>
    </subcellularLocation>
</comment>
<keyword evidence="4 8" id="KW-0049">Antioxidant</keyword>
<dbReference type="PIRSF" id="PIRSF000239">
    <property type="entry name" value="AHPC"/>
    <property type="match status" value="1"/>
</dbReference>
<comment type="similarity">
    <text evidence="1">Belongs to the peroxiredoxin family. AhpC/Prx1 subfamily.</text>
</comment>
<dbReference type="GO" id="GO:0008379">
    <property type="term" value="F:thioredoxin peroxidase activity"/>
    <property type="evidence" value="ECO:0007669"/>
    <property type="project" value="TreeGrafter"/>
</dbReference>
<keyword evidence="3 8" id="KW-0575">Peroxidase</keyword>
<evidence type="ECO:0000256" key="7">
    <source>
        <dbReference type="ARBA" id="ARBA00037420"/>
    </source>
</evidence>
<dbReference type="InterPro" id="IPR000866">
    <property type="entry name" value="AhpC/TSA"/>
</dbReference>
<dbReference type="EC" id="1.11.1.24" evidence="8"/>
<evidence type="ECO:0000256" key="8">
    <source>
        <dbReference type="HAMAP-Rule" id="MF_00401"/>
    </source>
</evidence>
<dbReference type="InterPro" id="IPR024706">
    <property type="entry name" value="Peroxiredoxin_AhpC-typ"/>
</dbReference>
<dbReference type="Gene3D" id="3.40.30.10">
    <property type="entry name" value="Glutaredoxin"/>
    <property type="match status" value="1"/>
</dbReference>
<dbReference type="GO" id="GO:0045454">
    <property type="term" value="P:cell redox homeostasis"/>
    <property type="evidence" value="ECO:0007669"/>
    <property type="project" value="TreeGrafter"/>
</dbReference>
<evidence type="ECO:0000256" key="3">
    <source>
        <dbReference type="ARBA" id="ARBA00022559"/>
    </source>
</evidence>
<keyword evidence="6 8" id="KW-0676">Redox-active center</keyword>
<dbReference type="InterPro" id="IPR019479">
    <property type="entry name" value="Peroxiredoxin_C"/>
</dbReference>
<gene>
    <name evidence="11" type="ORF">VZ95_10905</name>
</gene>
<evidence type="ECO:0000313" key="12">
    <source>
        <dbReference type="Proteomes" id="UP000033774"/>
    </source>
</evidence>
<evidence type="ECO:0000256" key="2">
    <source>
        <dbReference type="ARBA" id="ARBA00022490"/>
    </source>
</evidence>
<sequence length="210" mass="22718">MSDTPMPLPRLGDAAPDFEADSTHGRLALKDFRGSWLVLFSHPADFTPVCTTEFIALAKAADRLGALNCQLLGLSIDSVYSHIAWLRTIEAQFGTAIAFPVLADHDRAVALRYGMLMPGESSTEASRCLFVIDPEGIVRAMIYYPMIVGRNIEEVVRLVTALTTTAAAKAAAPANWQPGDALLEPAPRTLDGAAARKAGADWFLQYRKAD</sequence>
<dbReference type="EMBL" id="LAJY01000263">
    <property type="protein sequence ID" value="KJV09535.1"/>
    <property type="molecule type" value="Genomic_DNA"/>
</dbReference>
<dbReference type="PROSITE" id="PS51352">
    <property type="entry name" value="THIOREDOXIN_2"/>
    <property type="match status" value="1"/>
</dbReference>
<comment type="subunit">
    <text evidence="8">Homodecamer. Pentamer of dimers that assemble into a ring structure.</text>
</comment>
<dbReference type="PANTHER" id="PTHR10681:SF128">
    <property type="entry name" value="THIOREDOXIN-DEPENDENT PEROXIDE REDUCTASE, MITOCHONDRIAL"/>
    <property type="match status" value="1"/>
</dbReference>
<dbReference type="AlphaFoldDB" id="A0A0F3IS10"/>
<accession>A0A0F3IS10</accession>
<feature type="domain" description="Thioredoxin" evidence="10">
    <location>
        <begin position="9"/>
        <end position="164"/>
    </location>
</feature>
<evidence type="ECO:0000256" key="4">
    <source>
        <dbReference type="ARBA" id="ARBA00022862"/>
    </source>
</evidence>
<dbReference type="HAMAP" id="MF_00401">
    <property type="entry name" value="Peroxiredoxin"/>
    <property type="match status" value="1"/>
</dbReference>
<keyword evidence="2 8" id="KW-0963">Cytoplasm</keyword>
<dbReference type="PATRIC" id="fig|552518.3.peg.1640"/>
<dbReference type="GO" id="GO:0005829">
    <property type="term" value="C:cytosol"/>
    <property type="evidence" value="ECO:0007669"/>
    <property type="project" value="TreeGrafter"/>
</dbReference>
<dbReference type="SUPFAM" id="SSF52833">
    <property type="entry name" value="Thioredoxin-like"/>
    <property type="match status" value="1"/>
</dbReference>
<comment type="miscellaneous">
    <text evidence="8">The active site is a conserved redox-active cysteine residue, the peroxidatic cysteine (C(P)), which makes the nucleophilic attack on the peroxide substrate. The peroxide oxidizes the C(P)-SH to cysteine sulfenic acid (C(P)-SOH), which then reacts with another cysteine residue, the resolving cysteine (C(R)), to form a disulfide bridge. The disulfide is subsequently reduced by an appropriate electron donor to complete the catalytic cycle. In this 1-Cys peroxiredoxin, no C(R) is present and C(P) instead forms a disulfide with a cysteine from another protein or with a small thiol molecule.</text>
</comment>
<comment type="caution">
    <text evidence="11">The sequence shown here is derived from an EMBL/GenBank/DDBJ whole genome shotgun (WGS) entry which is preliminary data.</text>
</comment>
<dbReference type="GO" id="GO:0033554">
    <property type="term" value="P:cellular response to stress"/>
    <property type="evidence" value="ECO:0007669"/>
    <property type="project" value="TreeGrafter"/>
</dbReference>
<comment type="function">
    <text evidence="7 8">Thiol-specific peroxidase that catalyzes the reduction of hydrogen peroxide and organic hydroperoxides to water and alcohols, respectively. Plays a role in cell protection against oxidative stress by detoxifying peroxides.</text>
</comment>
<comment type="similarity">
    <text evidence="8">Belongs to the peroxiredoxin family. Prx6 subfamily.</text>
</comment>
<protein>
    <recommendedName>
        <fullName evidence="8">Peroxiredoxin</fullName>
        <ecNumber evidence="8">1.11.1.24</ecNumber>
    </recommendedName>
    <alternativeName>
        <fullName evidence="8">Thioredoxin-dependent peroxiredoxin</fullName>
    </alternativeName>
</protein>
<comment type="catalytic activity">
    <reaction evidence="8">
        <text>a hydroperoxide + [thioredoxin]-dithiol = an alcohol + [thioredoxin]-disulfide + H2O</text>
        <dbReference type="Rhea" id="RHEA:62620"/>
        <dbReference type="Rhea" id="RHEA-COMP:10698"/>
        <dbReference type="Rhea" id="RHEA-COMP:10700"/>
        <dbReference type="ChEBI" id="CHEBI:15377"/>
        <dbReference type="ChEBI" id="CHEBI:29950"/>
        <dbReference type="ChEBI" id="CHEBI:30879"/>
        <dbReference type="ChEBI" id="CHEBI:35924"/>
        <dbReference type="ChEBI" id="CHEBI:50058"/>
        <dbReference type="EC" id="1.11.1.24"/>
    </reaction>
</comment>
<dbReference type="GO" id="GO:0042744">
    <property type="term" value="P:hydrogen peroxide catabolic process"/>
    <property type="evidence" value="ECO:0007669"/>
    <property type="project" value="TreeGrafter"/>
</dbReference>
<feature type="active site" description="Cysteine sulfenic acid (-SOH) intermediate; for peroxidase activity" evidence="9">
    <location>
        <position position="50"/>
    </location>
</feature>
<organism evidence="11 12">
    <name type="scientific">Elstera litoralis</name>
    <dbReference type="NCBI Taxonomy" id="552518"/>
    <lineage>
        <taxon>Bacteria</taxon>
        <taxon>Pseudomonadati</taxon>
        <taxon>Pseudomonadota</taxon>
        <taxon>Alphaproteobacteria</taxon>
        <taxon>Rhodospirillales</taxon>
        <taxon>Rhodospirillaceae</taxon>
        <taxon>Elstera</taxon>
    </lineage>
</organism>
<feature type="binding site" evidence="8">
    <location>
        <position position="127"/>
    </location>
    <ligand>
        <name>substrate</name>
    </ligand>
</feature>
<dbReference type="OrthoDB" id="9812811at2"/>
<dbReference type="NCBIfam" id="NF009668">
    <property type="entry name" value="PRK13189.1"/>
    <property type="match status" value="1"/>
</dbReference>
<evidence type="ECO:0000256" key="6">
    <source>
        <dbReference type="ARBA" id="ARBA00023284"/>
    </source>
</evidence>
<evidence type="ECO:0000259" key="10">
    <source>
        <dbReference type="PROSITE" id="PS51352"/>
    </source>
</evidence>
<dbReference type="InterPro" id="IPR022915">
    <property type="entry name" value="Peroxiredoxin_TDXH"/>
</dbReference>
<dbReference type="InterPro" id="IPR036249">
    <property type="entry name" value="Thioredoxin-like_sf"/>
</dbReference>
<feature type="active site" description="Cysteine sulfenic acid (-SOH) intermediate" evidence="8">
    <location>
        <position position="50"/>
    </location>
</feature>
<evidence type="ECO:0000256" key="1">
    <source>
        <dbReference type="ARBA" id="ARBA00009796"/>
    </source>
</evidence>
<reference evidence="11 12" key="1">
    <citation type="submission" date="2015-03" db="EMBL/GenBank/DDBJ databases">
        <title>Draft genome sequence of Elstera litoralis.</title>
        <authorList>
            <person name="Rahalkar M.C."/>
            <person name="Dhakephalkar P.K."/>
            <person name="Pore S.D."/>
            <person name="Arora P."/>
            <person name="Kapse N.G."/>
            <person name="Pandit P.S."/>
        </authorList>
    </citation>
    <scope>NUCLEOTIDE SEQUENCE [LARGE SCALE GENOMIC DNA]</scope>
    <source>
        <strain evidence="11 12">Dia-1</strain>
    </source>
</reference>
<dbReference type="RefSeq" id="WP_045775869.1">
    <property type="nucleotide sequence ID" value="NZ_LAJY01000263.1"/>
</dbReference>
<keyword evidence="12" id="KW-1185">Reference proteome</keyword>
<comment type="caution">
    <text evidence="8">Lacks conserved residue(s) required for the propagation of feature annotation.</text>
</comment>